<dbReference type="Gene3D" id="3.40.50.300">
    <property type="entry name" value="P-loop containing nucleotide triphosphate hydrolases"/>
    <property type="match status" value="1"/>
</dbReference>
<evidence type="ECO:0000313" key="14">
    <source>
        <dbReference type="Proteomes" id="UP001197378"/>
    </source>
</evidence>
<dbReference type="SUPFAM" id="SSF53795">
    <property type="entry name" value="PEP carboxykinase-like"/>
    <property type="match status" value="1"/>
</dbReference>
<comment type="catalytic activity">
    <reaction evidence="1">
        <text>[HPr protein]-L-serine + ATP = [HPr protein]-O-phospho-L-serine + ADP + H(+)</text>
        <dbReference type="Rhea" id="RHEA:46600"/>
        <dbReference type="Rhea" id="RHEA-COMP:11602"/>
        <dbReference type="Rhea" id="RHEA-COMP:11603"/>
        <dbReference type="ChEBI" id="CHEBI:15378"/>
        <dbReference type="ChEBI" id="CHEBI:29999"/>
        <dbReference type="ChEBI" id="CHEBI:30616"/>
        <dbReference type="ChEBI" id="CHEBI:83421"/>
        <dbReference type="ChEBI" id="CHEBI:456216"/>
    </reaction>
</comment>
<dbReference type="SUPFAM" id="SSF75138">
    <property type="entry name" value="HprK N-terminal domain-like"/>
    <property type="match status" value="1"/>
</dbReference>
<dbReference type="Pfam" id="PF07475">
    <property type="entry name" value="Hpr_kinase_C"/>
    <property type="match status" value="1"/>
</dbReference>
<comment type="caution">
    <text evidence="13">The sequence shown here is derived from an EMBL/GenBank/DDBJ whole genome shotgun (WGS) entry which is preliminary data.</text>
</comment>
<dbReference type="InterPro" id="IPR028979">
    <property type="entry name" value="Ser_kin/Pase_Hpr-like_N_sf"/>
</dbReference>
<evidence type="ECO:0000259" key="12">
    <source>
        <dbReference type="Pfam" id="PF07475"/>
    </source>
</evidence>
<dbReference type="GO" id="GO:0005524">
    <property type="term" value="F:ATP binding"/>
    <property type="evidence" value="ECO:0007669"/>
    <property type="project" value="UniProtKB-KW"/>
</dbReference>
<dbReference type="Proteomes" id="UP001197378">
    <property type="component" value="Unassembled WGS sequence"/>
</dbReference>
<organism evidence="13 14">
    <name type="scientific">Igneacidithiobacillus copahuensis</name>
    <dbReference type="NCBI Taxonomy" id="2724909"/>
    <lineage>
        <taxon>Bacteria</taxon>
        <taxon>Pseudomonadati</taxon>
        <taxon>Pseudomonadota</taxon>
        <taxon>Acidithiobacillia</taxon>
        <taxon>Acidithiobacillales</taxon>
        <taxon>Acidithiobacillaceae</taxon>
        <taxon>Igneacidithiobacillus</taxon>
    </lineage>
</organism>
<comment type="catalytic activity">
    <reaction evidence="10">
        <text>[HPr protein]-O-phospho-L-serine + phosphate + H(+) = [HPr protein]-L-serine + diphosphate</text>
        <dbReference type="Rhea" id="RHEA:46604"/>
        <dbReference type="Rhea" id="RHEA-COMP:11602"/>
        <dbReference type="Rhea" id="RHEA-COMP:11603"/>
        <dbReference type="ChEBI" id="CHEBI:15378"/>
        <dbReference type="ChEBI" id="CHEBI:29999"/>
        <dbReference type="ChEBI" id="CHEBI:33019"/>
        <dbReference type="ChEBI" id="CHEBI:43474"/>
        <dbReference type="ChEBI" id="CHEBI:83421"/>
    </reaction>
</comment>
<dbReference type="CDD" id="cd01918">
    <property type="entry name" value="HprK_C"/>
    <property type="match status" value="1"/>
</dbReference>
<evidence type="ECO:0000256" key="5">
    <source>
        <dbReference type="ARBA" id="ARBA00022679"/>
    </source>
</evidence>
<evidence type="ECO:0000256" key="7">
    <source>
        <dbReference type="ARBA" id="ARBA00022777"/>
    </source>
</evidence>
<dbReference type="AlphaFoldDB" id="A0AAE3CIM2"/>
<dbReference type="InterPro" id="IPR011104">
    <property type="entry name" value="Hpr_kin/Pase_C"/>
</dbReference>
<evidence type="ECO:0000256" key="4">
    <source>
        <dbReference type="ARBA" id="ARBA00022527"/>
    </source>
</evidence>
<sequence>MDRSVSFSQMASDLEAELDWKILHASAQTMLRVDPQHSSDGAALVGFLSFIRSHPVQILGQAELDYLHSHPEQIYHVQRLRILVLAEGVQPASDWLASLMDEGVSILVSALPARRILVRVQQYLQRELAPRCLLHGVLVDVLGVGILIQGEAGIGKSELALELVSRHHRLIADDSVLCIREAPGVVTGHCPAALQDFMEVRGLGIINIRHLFGASSVIDSKRLRLVVEIRDMAEMELADVDRLQGQVDHWDILGVPFPRLRLPVSAARNLAVLVEAAARAQYLREAGVDMLALFDQQTRAVGHKL</sequence>
<evidence type="ECO:0000256" key="6">
    <source>
        <dbReference type="ARBA" id="ARBA00022741"/>
    </source>
</evidence>
<dbReference type="EMBL" id="JAAXYO010000028">
    <property type="protein sequence ID" value="MBU2786862.1"/>
    <property type="molecule type" value="Genomic_DNA"/>
</dbReference>
<keyword evidence="5" id="KW-0808">Transferase</keyword>
<gene>
    <name evidence="13" type="primary">hprK</name>
    <name evidence="13" type="ORF">HFQ13_01310</name>
</gene>
<dbReference type="NCBIfam" id="TIGR00679">
    <property type="entry name" value="hpr-ser"/>
    <property type="match status" value="1"/>
</dbReference>
<feature type="domain" description="HPr kinase/phosphorylase C-terminal" evidence="12">
    <location>
        <begin position="127"/>
        <end position="297"/>
    </location>
</feature>
<dbReference type="PANTHER" id="PTHR30305">
    <property type="entry name" value="PROTEIN YJDM-RELATED"/>
    <property type="match status" value="1"/>
</dbReference>
<evidence type="ECO:0000313" key="13">
    <source>
        <dbReference type="EMBL" id="MBU2786862.1"/>
    </source>
</evidence>
<keyword evidence="8" id="KW-0067">ATP-binding</keyword>
<keyword evidence="6" id="KW-0547">Nucleotide-binding</keyword>
<dbReference type="Pfam" id="PF02603">
    <property type="entry name" value="Hpr_kinase_N"/>
    <property type="match status" value="1"/>
</dbReference>
<evidence type="ECO:0000256" key="8">
    <source>
        <dbReference type="ARBA" id="ARBA00022840"/>
    </source>
</evidence>
<reference evidence="13" key="1">
    <citation type="journal article" date="2021" name="ISME J.">
        <title>Genomic evolution of the class Acidithiobacillia: deep-branching Proteobacteria living in extreme acidic conditions.</title>
        <authorList>
            <person name="Moya-Beltran A."/>
            <person name="Beard S."/>
            <person name="Rojas-Villalobos C."/>
            <person name="Issotta F."/>
            <person name="Gallardo Y."/>
            <person name="Ulloa R."/>
            <person name="Giaveno A."/>
            <person name="Degli Esposti M."/>
            <person name="Johnson D.B."/>
            <person name="Quatrini R."/>
        </authorList>
    </citation>
    <scope>NUCLEOTIDE SEQUENCE</scope>
    <source>
        <strain evidence="13">VAN18-1</strain>
    </source>
</reference>
<evidence type="ECO:0000256" key="9">
    <source>
        <dbReference type="ARBA" id="ARBA00023268"/>
    </source>
</evidence>
<dbReference type="GO" id="GO:0000155">
    <property type="term" value="F:phosphorelay sensor kinase activity"/>
    <property type="evidence" value="ECO:0007669"/>
    <property type="project" value="InterPro"/>
</dbReference>
<evidence type="ECO:0000259" key="11">
    <source>
        <dbReference type="Pfam" id="PF02603"/>
    </source>
</evidence>
<accession>A0AAE3CIM2</accession>
<comment type="similarity">
    <text evidence="2">Belongs to the HPrK/P family.</text>
</comment>
<evidence type="ECO:0000256" key="2">
    <source>
        <dbReference type="ARBA" id="ARBA00006883"/>
    </source>
</evidence>
<dbReference type="PANTHER" id="PTHR30305:SF1">
    <property type="entry name" value="HPR KINASE_PHOSPHORYLASE"/>
    <property type="match status" value="1"/>
</dbReference>
<comment type="subunit">
    <text evidence="3">Homohexamer.</text>
</comment>
<dbReference type="RefSeq" id="WP_215871515.1">
    <property type="nucleotide sequence ID" value="NZ_JAAXYO010000028.1"/>
</dbReference>
<protein>
    <submittedName>
        <fullName evidence="13">HPr(Ser) kinase/phosphatase</fullName>
    </submittedName>
</protein>
<evidence type="ECO:0000256" key="1">
    <source>
        <dbReference type="ARBA" id="ARBA00001120"/>
    </source>
</evidence>
<keyword evidence="4" id="KW-0723">Serine/threonine-protein kinase</keyword>
<dbReference type="GO" id="GO:0006109">
    <property type="term" value="P:regulation of carbohydrate metabolic process"/>
    <property type="evidence" value="ECO:0007669"/>
    <property type="project" value="InterPro"/>
</dbReference>
<dbReference type="GO" id="GO:0004674">
    <property type="term" value="F:protein serine/threonine kinase activity"/>
    <property type="evidence" value="ECO:0007669"/>
    <property type="project" value="UniProtKB-KW"/>
</dbReference>
<dbReference type="InterPro" id="IPR027417">
    <property type="entry name" value="P-loop_NTPase"/>
</dbReference>
<dbReference type="Gene3D" id="3.40.1390.20">
    <property type="entry name" value="HprK N-terminal domain-like"/>
    <property type="match status" value="1"/>
</dbReference>
<keyword evidence="9" id="KW-0511">Multifunctional enzyme</keyword>
<proteinExistence type="inferred from homology"/>
<dbReference type="InterPro" id="IPR011126">
    <property type="entry name" value="Hpr_kin/Pase_Hpr_N"/>
</dbReference>
<dbReference type="InterPro" id="IPR003755">
    <property type="entry name" value="HPr(Ser)_kin/Pase"/>
</dbReference>
<evidence type="ECO:0000256" key="3">
    <source>
        <dbReference type="ARBA" id="ARBA00011643"/>
    </source>
</evidence>
<evidence type="ECO:0000256" key="10">
    <source>
        <dbReference type="ARBA" id="ARBA00047657"/>
    </source>
</evidence>
<name>A0AAE3CIM2_9PROT</name>
<keyword evidence="14" id="KW-1185">Reference proteome</keyword>
<keyword evidence="7 13" id="KW-0418">Kinase</keyword>
<feature type="domain" description="HPr(Ser) kinase/phosphorylase N-terminal" evidence="11">
    <location>
        <begin position="9"/>
        <end position="124"/>
    </location>
</feature>